<feature type="transmembrane region" description="Helical" evidence="11">
    <location>
        <begin position="78"/>
        <end position="98"/>
    </location>
</feature>
<feature type="domain" description="Heavy metal binding" evidence="14">
    <location>
        <begin position="36"/>
        <end position="62"/>
    </location>
</feature>
<evidence type="ECO:0000256" key="4">
    <source>
        <dbReference type="ARBA" id="ARBA00022692"/>
    </source>
</evidence>
<dbReference type="InterPro" id="IPR001757">
    <property type="entry name" value="P_typ_ATPase"/>
</dbReference>
<keyword evidence="15" id="KW-0378">Hydrolase</keyword>
<evidence type="ECO:0000256" key="1">
    <source>
        <dbReference type="ARBA" id="ARBA00004651"/>
    </source>
</evidence>
<dbReference type="NCBIfam" id="TIGR01494">
    <property type="entry name" value="ATPase_P-type"/>
    <property type="match status" value="1"/>
</dbReference>
<feature type="transmembrane region" description="Helical" evidence="11">
    <location>
        <begin position="675"/>
        <end position="694"/>
    </location>
</feature>
<dbReference type="PRINTS" id="PR00943">
    <property type="entry name" value="CUATPASE"/>
</dbReference>
<keyword evidence="3 11" id="KW-1003">Cell membrane</keyword>
<dbReference type="SUPFAM" id="SSF56784">
    <property type="entry name" value="HAD-like"/>
    <property type="match status" value="1"/>
</dbReference>
<evidence type="ECO:0000256" key="8">
    <source>
        <dbReference type="ARBA" id="ARBA00022967"/>
    </source>
</evidence>
<dbReference type="PANTHER" id="PTHR43520:SF8">
    <property type="entry name" value="P-TYPE CU(+) TRANSPORTER"/>
    <property type="match status" value="1"/>
</dbReference>
<evidence type="ECO:0000256" key="12">
    <source>
        <dbReference type="SAM" id="MobiDB-lite"/>
    </source>
</evidence>
<comment type="caution">
    <text evidence="15">The sequence shown here is derived from an EMBL/GenBank/DDBJ whole genome shotgun (WGS) entry which is preliminary data.</text>
</comment>
<dbReference type="SUPFAM" id="SSF81653">
    <property type="entry name" value="Calcium ATPase, transduction domain A"/>
    <property type="match status" value="1"/>
</dbReference>
<dbReference type="Pfam" id="PF00702">
    <property type="entry name" value="Hydrolase"/>
    <property type="match status" value="1"/>
</dbReference>
<dbReference type="SFLD" id="SFLDG00002">
    <property type="entry name" value="C1.7:_P-type_atpase_like"/>
    <property type="match status" value="1"/>
</dbReference>
<dbReference type="SFLD" id="SFLDF00027">
    <property type="entry name" value="p-type_atpase"/>
    <property type="match status" value="1"/>
</dbReference>
<keyword evidence="16" id="KW-1185">Reference proteome</keyword>
<evidence type="ECO:0000256" key="9">
    <source>
        <dbReference type="ARBA" id="ARBA00022989"/>
    </source>
</evidence>
<comment type="similarity">
    <text evidence="2 11">Belongs to the cation transport ATPase (P-type) (TC 3.A.3) family. Type IB subfamily.</text>
</comment>
<dbReference type="InterPro" id="IPR023299">
    <property type="entry name" value="ATPase_P-typ_cyto_dom_N"/>
</dbReference>
<dbReference type="InterPro" id="IPR027256">
    <property type="entry name" value="P-typ_ATPase_IB"/>
</dbReference>
<proteinExistence type="inferred from homology"/>
<keyword evidence="8" id="KW-1278">Translocase</keyword>
<feature type="transmembrane region" description="Helical" evidence="11">
    <location>
        <begin position="362"/>
        <end position="384"/>
    </location>
</feature>
<evidence type="ECO:0000313" key="16">
    <source>
        <dbReference type="Proteomes" id="UP000054785"/>
    </source>
</evidence>
<evidence type="ECO:0000256" key="11">
    <source>
        <dbReference type="RuleBase" id="RU362081"/>
    </source>
</evidence>
<feature type="domain" description="P-type ATPase A" evidence="13">
    <location>
        <begin position="217"/>
        <end position="317"/>
    </location>
</feature>
<keyword evidence="9 11" id="KW-1133">Transmembrane helix</keyword>
<keyword evidence="10 11" id="KW-0472">Membrane</keyword>
<dbReference type="OrthoDB" id="9814270at2"/>
<dbReference type="FunFam" id="2.70.150.10:FF:000020">
    <property type="entry name" value="Copper-exporting P-type ATPase A"/>
    <property type="match status" value="1"/>
</dbReference>
<keyword evidence="6 11" id="KW-0547">Nucleotide-binding</keyword>
<dbReference type="InterPro" id="IPR008250">
    <property type="entry name" value="ATPase_P-typ_transduc_dom_A_sf"/>
</dbReference>
<dbReference type="InterPro" id="IPR036412">
    <property type="entry name" value="HAD-like_sf"/>
</dbReference>
<feature type="transmembrane region" description="Helical" evidence="11">
    <location>
        <begin position="110"/>
        <end position="131"/>
    </location>
</feature>
<evidence type="ECO:0000259" key="13">
    <source>
        <dbReference type="Pfam" id="PF00122"/>
    </source>
</evidence>
<keyword evidence="5 11" id="KW-0479">Metal-binding</keyword>
<dbReference type="EMBL" id="LNYC01000056">
    <property type="protein sequence ID" value="KTC98824.1"/>
    <property type="molecule type" value="Genomic_DNA"/>
</dbReference>
<dbReference type="PATRIC" id="fig|45065.4.peg.1638"/>
<dbReference type="NCBIfam" id="TIGR01525">
    <property type="entry name" value="ATPase-IB_hvy"/>
    <property type="match status" value="1"/>
</dbReference>
<dbReference type="GO" id="GO:0005507">
    <property type="term" value="F:copper ion binding"/>
    <property type="evidence" value="ECO:0007669"/>
    <property type="project" value="TreeGrafter"/>
</dbReference>
<dbReference type="InterPro" id="IPR023298">
    <property type="entry name" value="ATPase_P-typ_TM_dom_sf"/>
</dbReference>
<dbReference type="Gene3D" id="3.40.1110.10">
    <property type="entry name" value="Calcium-transporting ATPase, cytoplasmic domain N"/>
    <property type="match status" value="1"/>
</dbReference>
<dbReference type="GO" id="GO:0005886">
    <property type="term" value="C:plasma membrane"/>
    <property type="evidence" value="ECO:0007669"/>
    <property type="project" value="UniProtKB-SubCell"/>
</dbReference>
<dbReference type="Gene3D" id="2.70.150.10">
    <property type="entry name" value="Calcium-transporting ATPase, cytoplasmic transduction domain A"/>
    <property type="match status" value="1"/>
</dbReference>
<evidence type="ECO:0000313" key="15">
    <source>
        <dbReference type="EMBL" id="KTC98824.1"/>
    </source>
</evidence>
<reference evidence="15 16" key="1">
    <citation type="submission" date="2015-11" db="EMBL/GenBank/DDBJ databases">
        <title>Genomic analysis of 38 Legionella species identifies large and diverse effector repertoires.</title>
        <authorList>
            <person name="Burstein D."/>
            <person name="Amaro F."/>
            <person name="Zusman T."/>
            <person name="Lifshitz Z."/>
            <person name="Cohen O."/>
            <person name="Gilbert J.A."/>
            <person name="Pupko T."/>
            <person name="Shuman H.A."/>
            <person name="Segal G."/>
        </authorList>
    </citation>
    <scope>NUCLEOTIDE SEQUENCE [LARGE SCALE GENOMIC DNA]</scope>
    <source>
        <strain evidence="15 16">ATCC 49504</strain>
    </source>
</reference>
<dbReference type="Pfam" id="PF00122">
    <property type="entry name" value="E1-E2_ATPase"/>
    <property type="match status" value="1"/>
</dbReference>
<evidence type="ECO:0000256" key="10">
    <source>
        <dbReference type="ARBA" id="ARBA00023136"/>
    </source>
</evidence>
<dbReference type="GO" id="GO:0016887">
    <property type="term" value="F:ATP hydrolysis activity"/>
    <property type="evidence" value="ECO:0007669"/>
    <property type="project" value="InterPro"/>
</dbReference>
<sequence>MTTHRQGHPLNEKAHSHCAHHASREANVEPLPEDTVFICPMHPQIRQMSPGNCPICGMALEPEKISVKEHEHSEYREMFLRFMIAFLASIPVVVLAMGEHWLVASFSTSLSLWLQAALTSVVVWGCGWPFFKRGWQSLRTRHLNMFTLIALGTGVAWGYSMVAMFFPQWLPGTLRMDGTPVYFEAAAVVITLVLLGQVLELKARERTGDAVRALLHLNPDIAHRLNEQNIEEDVTLDKVQTSDRLLVRPGEKIPVDGVVIGGQSEVDESMLTGESRLVPKEAGSRVIGGTLNLEGSLTVKADYVGKDTLLARIIAQVNEAQRSQAPVQRLVDEVSGWFVPLVLGVAVLSFCVWFFTGPEPSLSYALMAAISVLIIACPCALGLATPMSIMVAIGEGARRGILIKNAASLEQLRKITTLVVDKTGTLTEGHPALIQIIPMGDWTEELLLCLAASLEHHSEHPLAKAIRKEALNRGISLKEAVNFQAVRGKGAQADIEGLTVAAGNVDWLSVAPDAISDAARSAQKEGATLIFLTINKALAGLFIVADRLKESSQKAIASLTEKGINVIMLTGDARETARAIAARLGIQEVIAEVLPDEKSDVIAQLQQKGQIVAMVGDGVNDAIALTKADIGIAMGTGSDTAIESAGMTLLSGDLNKLSEAYALSVHTVNNIRQNLFFAFVYNALGVPVAAGILYPFTGILLNPMIAGAAMALSSVSVIVNALRLRKQMPASS</sequence>
<dbReference type="GO" id="GO:0043682">
    <property type="term" value="F:P-type divalent copper transporter activity"/>
    <property type="evidence" value="ECO:0007669"/>
    <property type="project" value="TreeGrafter"/>
</dbReference>
<keyword evidence="4 11" id="KW-0812">Transmembrane</keyword>
<dbReference type="InterPro" id="IPR044492">
    <property type="entry name" value="P_typ_ATPase_HD_dom"/>
</dbReference>
<dbReference type="SUPFAM" id="SSF81665">
    <property type="entry name" value="Calcium ATPase, transmembrane domain M"/>
    <property type="match status" value="1"/>
</dbReference>
<dbReference type="CDD" id="cd02094">
    <property type="entry name" value="P-type_ATPase_Cu-like"/>
    <property type="match status" value="1"/>
</dbReference>
<keyword evidence="7 11" id="KW-0067">ATP-binding</keyword>
<dbReference type="PRINTS" id="PR00119">
    <property type="entry name" value="CATATPASE"/>
</dbReference>
<dbReference type="EC" id="3.6.3.4" evidence="15"/>
<feature type="transmembrane region" description="Helical" evidence="11">
    <location>
        <begin position="337"/>
        <end position="356"/>
    </location>
</feature>
<gene>
    <name evidence="15" type="primary">copA</name>
    <name evidence="15" type="ORF">Lgee_1513</name>
</gene>
<dbReference type="PROSITE" id="PS00154">
    <property type="entry name" value="ATPASE_E1_E2"/>
    <property type="match status" value="1"/>
</dbReference>
<comment type="subcellular location">
    <subcellularLocation>
        <location evidence="1">Cell membrane</location>
        <topology evidence="1">Multi-pass membrane protein</topology>
    </subcellularLocation>
</comment>
<dbReference type="InterPro" id="IPR023214">
    <property type="entry name" value="HAD_sf"/>
</dbReference>
<feature type="transmembrane region" description="Helical" evidence="11">
    <location>
        <begin position="143"/>
        <end position="169"/>
    </location>
</feature>
<feature type="transmembrane region" description="Helical" evidence="11">
    <location>
        <begin position="700"/>
        <end position="722"/>
    </location>
</feature>
<accession>A0A0W0TTQ6</accession>
<dbReference type="Proteomes" id="UP000054785">
    <property type="component" value="Unassembled WGS sequence"/>
</dbReference>
<dbReference type="AlphaFoldDB" id="A0A0W0TTQ6"/>
<dbReference type="STRING" id="45065.Lgee_1513"/>
<evidence type="ECO:0000256" key="3">
    <source>
        <dbReference type="ARBA" id="ARBA00022475"/>
    </source>
</evidence>
<dbReference type="Gene3D" id="3.40.50.1000">
    <property type="entry name" value="HAD superfamily/HAD-like"/>
    <property type="match status" value="1"/>
</dbReference>
<organism evidence="15 16">
    <name type="scientific">Legionella geestiana</name>
    <dbReference type="NCBI Taxonomy" id="45065"/>
    <lineage>
        <taxon>Bacteria</taxon>
        <taxon>Pseudomonadati</taxon>
        <taxon>Pseudomonadota</taxon>
        <taxon>Gammaproteobacteria</taxon>
        <taxon>Legionellales</taxon>
        <taxon>Legionellaceae</taxon>
        <taxon>Legionella</taxon>
    </lineage>
</organism>
<dbReference type="NCBIfam" id="TIGR01511">
    <property type="entry name" value="ATPase-IB1_Cu"/>
    <property type="match status" value="1"/>
</dbReference>
<name>A0A0W0TTQ6_9GAMM</name>
<feature type="region of interest" description="Disordered" evidence="12">
    <location>
        <begin position="1"/>
        <end position="26"/>
    </location>
</feature>
<dbReference type="GO" id="GO:0005524">
    <property type="term" value="F:ATP binding"/>
    <property type="evidence" value="ECO:0007669"/>
    <property type="project" value="UniProtKB-UniRule"/>
</dbReference>
<dbReference type="Pfam" id="PF19335">
    <property type="entry name" value="HMBD"/>
    <property type="match status" value="1"/>
</dbReference>
<feature type="transmembrane region" description="Helical" evidence="11">
    <location>
        <begin position="181"/>
        <end position="199"/>
    </location>
</feature>
<evidence type="ECO:0000256" key="6">
    <source>
        <dbReference type="ARBA" id="ARBA00022741"/>
    </source>
</evidence>
<evidence type="ECO:0000256" key="7">
    <source>
        <dbReference type="ARBA" id="ARBA00022840"/>
    </source>
</evidence>
<dbReference type="GO" id="GO:0060003">
    <property type="term" value="P:copper ion export"/>
    <property type="evidence" value="ECO:0007669"/>
    <property type="project" value="UniProtKB-ARBA"/>
</dbReference>
<dbReference type="GO" id="GO:0055070">
    <property type="term" value="P:copper ion homeostasis"/>
    <property type="evidence" value="ECO:0007669"/>
    <property type="project" value="TreeGrafter"/>
</dbReference>
<evidence type="ECO:0000256" key="5">
    <source>
        <dbReference type="ARBA" id="ARBA00022723"/>
    </source>
</evidence>
<dbReference type="InterPro" id="IPR059000">
    <property type="entry name" value="ATPase_P-type_domA"/>
</dbReference>
<dbReference type="SFLD" id="SFLDS00003">
    <property type="entry name" value="Haloacid_Dehalogenase"/>
    <property type="match status" value="1"/>
</dbReference>
<evidence type="ECO:0000256" key="2">
    <source>
        <dbReference type="ARBA" id="ARBA00006024"/>
    </source>
</evidence>
<protein>
    <submittedName>
        <fullName evidence="15">Copper transporting P-type ATPase</fullName>
        <ecNumber evidence="15">3.6.3.4</ecNumber>
    </submittedName>
</protein>
<dbReference type="PANTHER" id="PTHR43520">
    <property type="entry name" value="ATP7, ISOFORM B"/>
    <property type="match status" value="1"/>
</dbReference>
<dbReference type="InterPro" id="IPR045800">
    <property type="entry name" value="HMBD"/>
</dbReference>
<dbReference type="InterPro" id="IPR018303">
    <property type="entry name" value="ATPase_P-typ_P_site"/>
</dbReference>
<evidence type="ECO:0000259" key="14">
    <source>
        <dbReference type="Pfam" id="PF19335"/>
    </source>
</evidence>